<dbReference type="AlphaFoldDB" id="A0A9X2BES6"/>
<gene>
    <name evidence="2" type="ORF">LCY76_07420</name>
</gene>
<sequence length="112" mass="12999">MKRILTFEPNKPDPTDVAHIIKDAAEYANKECYRTNLLSVNHINVLLHVIELLQEEKQEQIQSAQENLREWSVRWEQGDVHFVPELMNMVNSMVQNPSPLLKQVGTIASNEY</sequence>
<keyword evidence="3" id="KW-1185">Reference proteome</keyword>
<reference evidence="2" key="1">
    <citation type="submission" date="2021-09" db="EMBL/GenBank/DDBJ databases">
        <title>Genome analysis of Fictibacillus sp. KIGAM418 isolated from marine sediment.</title>
        <authorList>
            <person name="Seo M.-J."/>
            <person name="Cho E.-S."/>
            <person name="Hwang C.Y."/>
        </authorList>
    </citation>
    <scope>NUCLEOTIDE SEQUENCE</scope>
    <source>
        <strain evidence="2">KIGAM418</strain>
    </source>
</reference>
<dbReference type="EMBL" id="JAIWJX010000002">
    <property type="protein sequence ID" value="MCK6256422.1"/>
    <property type="molecule type" value="Genomic_DNA"/>
</dbReference>
<dbReference type="RefSeq" id="WP_248252100.1">
    <property type="nucleotide sequence ID" value="NZ_JAIWJX010000002.1"/>
</dbReference>
<proteinExistence type="predicted"/>
<feature type="coiled-coil region" evidence="1">
    <location>
        <begin position="47"/>
        <end position="74"/>
    </location>
</feature>
<evidence type="ECO:0000256" key="1">
    <source>
        <dbReference type="SAM" id="Coils"/>
    </source>
</evidence>
<protein>
    <submittedName>
        <fullName evidence="2">Uncharacterized protein</fullName>
    </submittedName>
</protein>
<comment type="caution">
    <text evidence="2">The sequence shown here is derived from an EMBL/GenBank/DDBJ whole genome shotgun (WGS) entry which is preliminary data.</text>
</comment>
<name>A0A9X2BES6_9BACL</name>
<keyword evidence="1" id="KW-0175">Coiled coil</keyword>
<organism evidence="2 3">
    <name type="scientific">Fictibacillus marinisediminis</name>
    <dbReference type="NCBI Taxonomy" id="2878389"/>
    <lineage>
        <taxon>Bacteria</taxon>
        <taxon>Bacillati</taxon>
        <taxon>Bacillota</taxon>
        <taxon>Bacilli</taxon>
        <taxon>Bacillales</taxon>
        <taxon>Fictibacillaceae</taxon>
        <taxon>Fictibacillus</taxon>
    </lineage>
</organism>
<accession>A0A9X2BES6</accession>
<evidence type="ECO:0000313" key="2">
    <source>
        <dbReference type="EMBL" id="MCK6256422.1"/>
    </source>
</evidence>
<evidence type="ECO:0000313" key="3">
    <source>
        <dbReference type="Proteomes" id="UP001139011"/>
    </source>
</evidence>
<dbReference type="Proteomes" id="UP001139011">
    <property type="component" value="Unassembled WGS sequence"/>
</dbReference>